<keyword evidence="2" id="KW-1185">Reference proteome</keyword>
<evidence type="ECO:0000313" key="2">
    <source>
        <dbReference type="Proteomes" id="UP001186974"/>
    </source>
</evidence>
<evidence type="ECO:0000313" key="1">
    <source>
        <dbReference type="EMBL" id="KAK3063007.1"/>
    </source>
</evidence>
<gene>
    <name evidence="1" type="ORF">LTS18_002923</name>
</gene>
<accession>A0ACC3D7A6</accession>
<comment type="caution">
    <text evidence="1">The sequence shown here is derived from an EMBL/GenBank/DDBJ whole genome shotgun (WGS) entry which is preliminary data.</text>
</comment>
<organism evidence="1 2">
    <name type="scientific">Coniosporium uncinatum</name>
    <dbReference type="NCBI Taxonomy" id="93489"/>
    <lineage>
        <taxon>Eukaryota</taxon>
        <taxon>Fungi</taxon>
        <taxon>Dikarya</taxon>
        <taxon>Ascomycota</taxon>
        <taxon>Pezizomycotina</taxon>
        <taxon>Dothideomycetes</taxon>
        <taxon>Dothideomycetes incertae sedis</taxon>
        <taxon>Coniosporium</taxon>
    </lineage>
</organism>
<protein>
    <submittedName>
        <fullName evidence="1">Uncharacterized protein</fullName>
    </submittedName>
</protein>
<proteinExistence type="predicted"/>
<name>A0ACC3D7A6_9PEZI</name>
<reference evidence="1" key="1">
    <citation type="submission" date="2024-09" db="EMBL/GenBank/DDBJ databases">
        <title>Black Yeasts Isolated from many extreme environments.</title>
        <authorList>
            <person name="Coleine C."/>
            <person name="Stajich J.E."/>
            <person name="Selbmann L."/>
        </authorList>
    </citation>
    <scope>NUCLEOTIDE SEQUENCE</scope>
    <source>
        <strain evidence="1">CCFEE 5737</strain>
    </source>
</reference>
<sequence length="87" mass="10028">MAPHSEKLKLMRVVVREDFSRGRCHALIADIKMAVEHLDSLDQEQIKAHQEQIKRQQAPKLKKVNGHYKGKDDHSLQGKHDKSHPVC</sequence>
<dbReference type="Proteomes" id="UP001186974">
    <property type="component" value="Unassembled WGS sequence"/>
</dbReference>
<dbReference type="EMBL" id="JAWDJW010007033">
    <property type="protein sequence ID" value="KAK3063007.1"/>
    <property type="molecule type" value="Genomic_DNA"/>
</dbReference>